<dbReference type="GeneID" id="54455492"/>
<protein>
    <submittedName>
        <fullName evidence="2 4">HET-domain-containing protein</fullName>
    </submittedName>
</protein>
<organism evidence="2">
    <name type="scientific">Mytilinidion resinicola</name>
    <dbReference type="NCBI Taxonomy" id="574789"/>
    <lineage>
        <taxon>Eukaryota</taxon>
        <taxon>Fungi</taxon>
        <taxon>Dikarya</taxon>
        <taxon>Ascomycota</taxon>
        <taxon>Pezizomycotina</taxon>
        <taxon>Dothideomycetes</taxon>
        <taxon>Pleosporomycetidae</taxon>
        <taxon>Mytilinidiales</taxon>
        <taxon>Mytilinidiaceae</taxon>
        <taxon>Mytilinidion</taxon>
    </lineage>
</organism>
<accession>A0A6A6Y0K7</accession>
<dbReference type="EMBL" id="MU003725">
    <property type="protein sequence ID" value="KAF2802053.1"/>
    <property type="molecule type" value="Genomic_DNA"/>
</dbReference>
<evidence type="ECO:0000259" key="1">
    <source>
        <dbReference type="Pfam" id="PF06985"/>
    </source>
</evidence>
<keyword evidence="3" id="KW-1185">Reference proteome</keyword>
<reference evidence="4" key="3">
    <citation type="submission" date="2025-04" db="UniProtKB">
        <authorList>
            <consortium name="RefSeq"/>
        </authorList>
    </citation>
    <scope>IDENTIFICATION</scope>
    <source>
        <strain evidence="4">CBS 304.34</strain>
    </source>
</reference>
<dbReference type="RefSeq" id="XP_033569017.1">
    <property type="nucleotide sequence ID" value="XM_033714599.1"/>
</dbReference>
<name>A0A6A6Y0K7_9PEZI</name>
<evidence type="ECO:0000313" key="3">
    <source>
        <dbReference type="Proteomes" id="UP000504636"/>
    </source>
</evidence>
<evidence type="ECO:0000313" key="4">
    <source>
        <dbReference type="RefSeq" id="XP_033569017.1"/>
    </source>
</evidence>
<dbReference type="Pfam" id="PF06985">
    <property type="entry name" value="HET"/>
    <property type="match status" value="1"/>
</dbReference>
<dbReference type="PANTHER" id="PTHR33112:SF1">
    <property type="entry name" value="HETEROKARYON INCOMPATIBILITY DOMAIN-CONTAINING PROTEIN"/>
    <property type="match status" value="1"/>
</dbReference>
<dbReference type="AlphaFoldDB" id="A0A6A6Y0K7"/>
<reference evidence="2 4" key="1">
    <citation type="journal article" date="2020" name="Stud. Mycol.">
        <title>101 Dothideomycetes genomes: a test case for predicting lifestyles and emergence of pathogens.</title>
        <authorList>
            <person name="Haridas S."/>
            <person name="Albert R."/>
            <person name="Binder M."/>
            <person name="Bloem J."/>
            <person name="Labutti K."/>
            <person name="Salamov A."/>
            <person name="Andreopoulos B."/>
            <person name="Baker S."/>
            <person name="Barry K."/>
            <person name="Bills G."/>
            <person name="Bluhm B."/>
            <person name="Cannon C."/>
            <person name="Castanera R."/>
            <person name="Culley D."/>
            <person name="Daum C."/>
            <person name="Ezra D."/>
            <person name="Gonzalez J."/>
            <person name="Henrissat B."/>
            <person name="Kuo A."/>
            <person name="Liang C."/>
            <person name="Lipzen A."/>
            <person name="Lutzoni F."/>
            <person name="Magnuson J."/>
            <person name="Mondo S."/>
            <person name="Nolan M."/>
            <person name="Ohm R."/>
            <person name="Pangilinan J."/>
            <person name="Park H.-J."/>
            <person name="Ramirez L."/>
            <person name="Alfaro M."/>
            <person name="Sun H."/>
            <person name="Tritt A."/>
            <person name="Yoshinaga Y."/>
            <person name="Zwiers L.-H."/>
            <person name="Turgeon B."/>
            <person name="Goodwin S."/>
            <person name="Spatafora J."/>
            <person name="Crous P."/>
            <person name="Grigoriev I."/>
        </authorList>
    </citation>
    <scope>NUCLEOTIDE SEQUENCE</scope>
    <source>
        <strain evidence="2 4">CBS 304.34</strain>
    </source>
</reference>
<reference evidence="4" key="2">
    <citation type="submission" date="2020-04" db="EMBL/GenBank/DDBJ databases">
        <authorList>
            <consortium name="NCBI Genome Project"/>
        </authorList>
    </citation>
    <scope>NUCLEOTIDE SEQUENCE</scope>
    <source>
        <strain evidence="4">CBS 304.34</strain>
    </source>
</reference>
<dbReference type="InterPro" id="IPR010730">
    <property type="entry name" value="HET"/>
</dbReference>
<feature type="domain" description="Heterokaryon incompatibility" evidence="1">
    <location>
        <begin position="43"/>
        <end position="189"/>
    </location>
</feature>
<dbReference type="OrthoDB" id="5428863at2759"/>
<feature type="non-terminal residue" evidence="2">
    <location>
        <position position="208"/>
    </location>
</feature>
<gene>
    <name evidence="2 4" type="ORF">BDZ99DRAFT_355167</name>
</gene>
<dbReference type="Proteomes" id="UP000504636">
    <property type="component" value="Unplaced"/>
</dbReference>
<dbReference type="PANTHER" id="PTHR33112">
    <property type="entry name" value="DOMAIN PROTEIN, PUTATIVE-RELATED"/>
    <property type="match status" value="1"/>
</dbReference>
<sequence>LSWLHECRQYHNCGSDPPEQTFPIKLIDCSKNLIISADTSYKYAALSYVWGAQDETIPQTVDQDDTSNARQGPDELLNAPRTIEDAITATQNLNLRYLWVDRHCIDQNNASEKHTQIAAMHLIYRSAEVTLVAACGDDDSFGLPGVGLTPRISLPEVTFGSLRLGLALPNPAQLLSKSRWSSRAWTYQEGLLSRRRLIFTTREVYLEC</sequence>
<evidence type="ECO:0000313" key="2">
    <source>
        <dbReference type="EMBL" id="KAF2802053.1"/>
    </source>
</evidence>
<proteinExistence type="predicted"/>
<feature type="non-terminal residue" evidence="2">
    <location>
        <position position="1"/>
    </location>
</feature>